<dbReference type="Gene3D" id="3.40.50.12780">
    <property type="entry name" value="N-terminal domain of ligase-like"/>
    <property type="match status" value="1"/>
</dbReference>
<dbReference type="EC" id="6.2.1.12" evidence="5"/>
<dbReference type="EMBL" id="MW413296">
    <property type="protein sequence ID" value="QTO31276.1"/>
    <property type="molecule type" value="mRNA"/>
</dbReference>
<dbReference type="PANTHER" id="PTHR24096:SF160">
    <property type="entry name" value="4-COUMARATE--COA LIGASE-LIKE 9"/>
    <property type="match status" value="1"/>
</dbReference>
<dbReference type="PANTHER" id="PTHR24096">
    <property type="entry name" value="LONG-CHAIN-FATTY-ACID--COA LIGASE"/>
    <property type="match status" value="1"/>
</dbReference>
<dbReference type="PROSITE" id="PS00455">
    <property type="entry name" value="AMP_BINDING"/>
    <property type="match status" value="1"/>
</dbReference>
<evidence type="ECO:0000256" key="1">
    <source>
        <dbReference type="ARBA" id="ARBA00004930"/>
    </source>
</evidence>
<protein>
    <submittedName>
        <fullName evidence="5">4-coumarate-CoA ligase</fullName>
        <ecNumber evidence="5">6.2.1.12</ecNumber>
    </submittedName>
</protein>
<organism evidence="5">
    <name type="scientific">Ocimum kilimandscharicum</name>
    <dbReference type="NCBI Taxonomy" id="1224218"/>
    <lineage>
        <taxon>Eukaryota</taxon>
        <taxon>Viridiplantae</taxon>
        <taxon>Streptophyta</taxon>
        <taxon>Embryophyta</taxon>
        <taxon>Tracheophyta</taxon>
        <taxon>Spermatophyta</taxon>
        <taxon>Magnoliopsida</taxon>
        <taxon>eudicotyledons</taxon>
        <taxon>Gunneridae</taxon>
        <taxon>Pentapetalae</taxon>
        <taxon>asterids</taxon>
        <taxon>lamiids</taxon>
        <taxon>Lamiales</taxon>
        <taxon>Lamiaceae</taxon>
        <taxon>Nepetoideae</taxon>
        <taxon>Ocimeae</taxon>
        <taxon>Ociminae</taxon>
        <taxon>Ocimum</taxon>
    </lineage>
</organism>
<dbReference type="GO" id="GO:0016207">
    <property type="term" value="F:4-coumarate-CoA ligase activity"/>
    <property type="evidence" value="ECO:0007669"/>
    <property type="project" value="UniProtKB-EC"/>
</dbReference>
<name>A0A8A8DXW7_9LAMI</name>
<evidence type="ECO:0000259" key="4">
    <source>
        <dbReference type="Pfam" id="PF00501"/>
    </source>
</evidence>
<dbReference type="Pfam" id="PF00501">
    <property type="entry name" value="AMP-binding"/>
    <property type="match status" value="1"/>
</dbReference>
<reference evidence="5" key="1">
    <citation type="journal article" date="2021" name="Int. J. Biol. Macromol.">
        <title>Functional insights into two Ocimum kilimandscharicum 4-coumarate-CoA ligases involved in phenylpropanoid biosynthesis.</title>
        <authorList>
            <person name="Lavhale S.G."/>
            <person name="Joshi R.S."/>
            <person name="Kumar Y."/>
            <person name="Giri A.P."/>
        </authorList>
    </citation>
    <scope>NUCLEOTIDE SEQUENCE</scope>
</reference>
<proteinExistence type="evidence at transcript level"/>
<dbReference type="UniPathway" id="UPA00372">
    <property type="reaction ID" value="UER00547"/>
</dbReference>
<keyword evidence="3" id="KW-0587">Phenylpropanoid metabolism</keyword>
<dbReference type="InterPro" id="IPR000873">
    <property type="entry name" value="AMP-dep_synth/lig_dom"/>
</dbReference>
<evidence type="ECO:0000313" key="5">
    <source>
        <dbReference type="EMBL" id="QTO31276.1"/>
    </source>
</evidence>
<dbReference type="SUPFAM" id="SSF56801">
    <property type="entry name" value="Acetyl-CoA synthetase-like"/>
    <property type="match status" value="1"/>
</dbReference>
<dbReference type="InterPro" id="IPR020845">
    <property type="entry name" value="AMP-binding_CS"/>
</dbReference>
<evidence type="ECO:0000256" key="3">
    <source>
        <dbReference type="ARBA" id="ARBA00023051"/>
    </source>
</evidence>
<feature type="domain" description="AMP-dependent synthetase/ligase" evidence="4">
    <location>
        <begin position="51"/>
        <end position="400"/>
    </location>
</feature>
<dbReference type="AlphaFoldDB" id="A0A8A8DXW7"/>
<accession>A0A8A8DXW7</accession>
<gene>
    <name evidence="5" type="primary">4CL10</name>
</gene>
<dbReference type="InterPro" id="IPR042099">
    <property type="entry name" value="ANL_N_sf"/>
</dbReference>
<evidence type="ECO:0000256" key="2">
    <source>
        <dbReference type="ARBA" id="ARBA00022598"/>
    </source>
</evidence>
<dbReference type="GO" id="GO:0009698">
    <property type="term" value="P:phenylpropanoid metabolic process"/>
    <property type="evidence" value="ECO:0007669"/>
    <property type="project" value="UniProtKB-KW"/>
</dbReference>
<sequence>MAKPGSPSIDPDSGFCPRTGIFHSLRPPLPLPPENAPLSAAAYALSLQSSSSWPESTALIDGATTSRLSHPQFRRYVDVLALSLRSEIGLSRNDVAFVLCPTSIRVPILYFALLSIGAVVSPANPLSTSSEISRQIKISKPVVAFATSASAGKLPKQGFKTILIDSPEFELMMTRTTAAELEPVEVRQDDVAAIFFSSGTTGLVKGVVLTHRNLIASTANYYFVHKERSSPVVGIYMTPYFHIFGFHYCLKSVALTETVVVMGRFELAKMLKSMEDYRVTNLAVVPPIVVAMVKSNLTQKFDLGSLEAVGCGAAPLGIDLMEVFAQKFPKIHLYQGYGMTETSGAAFRAINPQEYAKRGSVGKLIGTNEAKIVDLQTGTALPPGKKGELWLRGPTIMKGYADDNKANSEALVSGGWLRTGDVCYIDEKGFLFVVDRMKEMIKYKGYQVINTCLR</sequence>
<comment type="pathway">
    <text evidence="1">Phytoalexin biosynthesis; 3,4',5-trihydroxystilbene biosynthesis; 3,4',5-trihydroxystilbene from trans-4-coumarate: step 1/2.</text>
</comment>
<keyword evidence="2 5" id="KW-0436">Ligase</keyword>